<protein>
    <submittedName>
        <fullName evidence="7">Branched-chain amino acid ABC transporter permease</fullName>
    </submittedName>
</protein>
<feature type="transmembrane region" description="Helical" evidence="6">
    <location>
        <begin position="174"/>
        <end position="195"/>
    </location>
</feature>
<dbReference type="PANTHER" id="PTHR30482:SF10">
    <property type="entry name" value="HIGH-AFFINITY BRANCHED-CHAIN AMINO ACID TRANSPORT PROTEIN BRAE"/>
    <property type="match status" value="1"/>
</dbReference>
<dbReference type="Pfam" id="PF02653">
    <property type="entry name" value="BPD_transp_2"/>
    <property type="match status" value="1"/>
</dbReference>
<reference evidence="7 8" key="1">
    <citation type="submission" date="2023-07" db="EMBL/GenBank/DDBJ databases">
        <title>The novel representative of Negativicutes class, Anaeroselena agilis gen. nov. sp. nov.</title>
        <authorList>
            <person name="Prokofeva M.I."/>
            <person name="Elcheninov A.G."/>
            <person name="Klyukina A."/>
            <person name="Kublanov I.V."/>
            <person name="Frolov E.N."/>
            <person name="Podosokorskaya O.A."/>
        </authorList>
    </citation>
    <scope>NUCLEOTIDE SEQUENCE [LARGE SCALE GENOMIC DNA]</scope>
    <source>
        <strain evidence="7 8">4137-cl</strain>
    </source>
</reference>
<keyword evidence="5 6" id="KW-0472">Membrane</keyword>
<evidence type="ECO:0000313" key="7">
    <source>
        <dbReference type="EMBL" id="MDT8903415.1"/>
    </source>
</evidence>
<dbReference type="InterPro" id="IPR043428">
    <property type="entry name" value="LivM-like"/>
</dbReference>
<dbReference type="EMBL" id="JAUOZS010000001">
    <property type="protein sequence ID" value="MDT8903415.1"/>
    <property type="molecule type" value="Genomic_DNA"/>
</dbReference>
<proteinExistence type="predicted"/>
<dbReference type="CDD" id="cd06581">
    <property type="entry name" value="TM_PBP1_LivM_like"/>
    <property type="match status" value="1"/>
</dbReference>
<dbReference type="InterPro" id="IPR001851">
    <property type="entry name" value="ABC_transp_permease"/>
</dbReference>
<comment type="caution">
    <text evidence="7">The sequence shown here is derived from an EMBL/GenBank/DDBJ whole genome shotgun (WGS) entry which is preliminary data.</text>
</comment>
<dbReference type="Proteomes" id="UP001254848">
    <property type="component" value="Unassembled WGS sequence"/>
</dbReference>
<evidence type="ECO:0000256" key="5">
    <source>
        <dbReference type="ARBA" id="ARBA00023136"/>
    </source>
</evidence>
<gene>
    <name evidence="7" type="ORF">Q4T40_19465</name>
</gene>
<comment type="subcellular location">
    <subcellularLocation>
        <location evidence="1">Cell membrane</location>
        <topology evidence="1">Multi-pass membrane protein</topology>
    </subcellularLocation>
</comment>
<evidence type="ECO:0000256" key="1">
    <source>
        <dbReference type="ARBA" id="ARBA00004651"/>
    </source>
</evidence>
<evidence type="ECO:0000256" key="2">
    <source>
        <dbReference type="ARBA" id="ARBA00022475"/>
    </source>
</evidence>
<organism evidence="7 8">
    <name type="scientific">Anaeroselena agilis</name>
    <dbReference type="NCBI Taxonomy" id="3063788"/>
    <lineage>
        <taxon>Bacteria</taxon>
        <taxon>Bacillati</taxon>
        <taxon>Bacillota</taxon>
        <taxon>Negativicutes</taxon>
        <taxon>Acetonemataceae</taxon>
        <taxon>Anaeroselena</taxon>
    </lineage>
</organism>
<accession>A0ABU3P422</accession>
<dbReference type="RefSeq" id="WP_413781871.1">
    <property type="nucleotide sequence ID" value="NZ_JAUOZS010000001.1"/>
</dbReference>
<name>A0ABU3P422_9FIRM</name>
<evidence type="ECO:0000256" key="3">
    <source>
        <dbReference type="ARBA" id="ARBA00022692"/>
    </source>
</evidence>
<evidence type="ECO:0000256" key="4">
    <source>
        <dbReference type="ARBA" id="ARBA00022989"/>
    </source>
</evidence>
<evidence type="ECO:0000313" key="8">
    <source>
        <dbReference type="Proteomes" id="UP001254848"/>
    </source>
</evidence>
<feature type="transmembrane region" description="Helical" evidence="6">
    <location>
        <begin position="125"/>
        <end position="144"/>
    </location>
</feature>
<feature type="transmembrane region" description="Helical" evidence="6">
    <location>
        <begin position="215"/>
        <end position="236"/>
    </location>
</feature>
<feature type="transmembrane region" description="Helical" evidence="6">
    <location>
        <begin position="248"/>
        <end position="269"/>
    </location>
</feature>
<feature type="transmembrane region" description="Helical" evidence="6">
    <location>
        <begin position="58"/>
        <end position="77"/>
    </location>
</feature>
<dbReference type="PANTHER" id="PTHR30482">
    <property type="entry name" value="HIGH-AFFINITY BRANCHED-CHAIN AMINO ACID TRANSPORT SYSTEM PERMEASE"/>
    <property type="match status" value="1"/>
</dbReference>
<keyword evidence="2" id="KW-1003">Cell membrane</keyword>
<feature type="transmembrane region" description="Helical" evidence="6">
    <location>
        <begin position="6"/>
        <end position="25"/>
    </location>
</feature>
<evidence type="ECO:0000256" key="6">
    <source>
        <dbReference type="SAM" id="Phobius"/>
    </source>
</evidence>
<feature type="transmembrane region" description="Helical" evidence="6">
    <location>
        <begin position="32"/>
        <end position="52"/>
    </location>
</feature>
<keyword evidence="8" id="KW-1185">Reference proteome</keyword>
<keyword evidence="3 6" id="KW-0812">Transmembrane</keyword>
<sequence length="294" mass="31302">MLDYVSGIITFSLIYVIATVGLAVFTGFTGLFSLGHAAFFAIGAYTAGILTYFYDVNFWAALAAGIASSSLVGLFIGYPTLKAKLRSDYFAIATLGFGEAVRVLLENLDITQGARGLPGIANETTLPVVILLTVLVLWVARNFVHSRYGRAAIAVREDFVAAEMMGINLFQVRIRSLVFSAGCAGLAGGLFAHYVSFIQPGMFTAALSTQLTASVVAGGMGSITGPTVAAVLFVAVPEALRMASMWRLVAYGFLLVAIMVFRPQGLFGFREISWQSCVRCFRRKPAAAGEGAGR</sequence>
<keyword evidence="4 6" id="KW-1133">Transmembrane helix</keyword>